<sequence length="116" mass="13676">MADTSQVKKDIRDIVKRLGQEFNKEFYEGSIIENKECRKFHGLSSDNEICIFVCTNKLQEGKIKAGQRAAIFEKCYLLTLSKTKRKILVFTDGLFYQKFKDEYLDYLNNIEILLYK</sequence>
<proteinExistence type="predicted"/>
<reference evidence="2" key="1">
    <citation type="submission" date="2016-09" db="EMBL/GenBank/DDBJ databases">
        <title>Genomics of Clostridium taeniosporum, an organism which forms endospores with ribbon-like appendages.</title>
        <authorList>
            <person name="Walker J.R."/>
        </authorList>
    </citation>
    <scope>NUCLEOTIDE SEQUENCE [LARGE SCALE GENOMIC DNA]</scope>
    <source>
        <strain evidence="2">1/k</strain>
    </source>
</reference>
<gene>
    <name evidence="1" type="ORF">BGI42_10530</name>
</gene>
<evidence type="ECO:0000313" key="2">
    <source>
        <dbReference type="Proteomes" id="UP000094652"/>
    </source>
</evidence>
<dbReference type="RefSeq" id="WP_069680275.1">
    <property type="nucleotide sequence ID" value="NZ_CP017253.2"/>
</dbReference>
<accession>A0A1D7XLB7</accession>
<evidence type="ECO:0000313" key="1">
    <source>
        <dbReference type="EMBL" id="AOR24138.1"/>
    </source>
</evidence>
<protein>
    <submittedName>
        <fullName evidence="1">Uncharacterized protein</fullName>
    </submittedName>
</protein>
<dbReference type="Proteomes" id="UP000094652">
    <property type="component" value="Chromosome"/>
</dbReference>
<organism evidence="1 2">
    <name type="scientific">Clostridium taeniosporum</name>
    <dbReference type="NCBI Taxonomy" id="394958"/>
    <lineage>
        <taxon>Bacteria</taxon>
        <taxon>Bacillati</taxon>
        <taxon>Bacillota</taxon>
        <taxon>Clostridia</taxon>
        <taxon>Eubacteriales</taxon>
        <taxon>Clostridiaceae</taxon>
        <taxon>Clostridium</taxon>
    </lineage>
</organism>
<dbReference type="KEGG" id="ctae:BGI42_10530"/>
<dbReference type="EMBL" id="CP017253">
    <property type="protein sequence ID" value="AOR24138.1"/>
    <property type="molecule type" value="Genomic_DNA"/>
</dbReference>
<dbReference type="OrthoDB" id="9840879at2"/>
<dbReference type="AlphaFoldDB" id="A0A1D7XLB7"/>
<keyword evidence="2" id="KW-1185">Reference proteome</keyword>
<name>A0A1D7XLB7_9CLOT</name>